<evidence type="ECO:0000313" key="5">
    <source>
        <dbReference type="Proteomes" id="UP000015453"/>
    </source>
</evidence>
<dbReference type="Proteomes" id="UP000015453">
    <property type="component" value="Unassembled WGS sequence"/>
</dbReference>
<dbReference type="EMBL" id="AUSU01005818">
    <property type="protein sequence ID" value="EPS62907.1"/>
    <property type="molecule type" value="Genomic_DNA"/>
</dbReference>
<accession>S8DSY9</accession>
<dbReference type="SUPFAM" id="SSF54637">
    <property type="entry name" value="Thioesterase/thiol ester dehydrase-isomerase"/>
    <property type="match status" value="1"/>
</dbReference>
<dbReference type="Pfam" id="PF07977">
    <property type="entry name" value="FabA"/>
    <property type="match status" value="1"/>
</dbReference>
<dbReference type="GO" id="GO:0005737">
    <property type="term" value="C:cytoplasm"/>
    <property type="evidence" value="ECO:0007669"/>
    <property type="project" value="UniProtKB-SubCell"/>
</dbReference>
<comment type="caution">
    <text evidence="4">The sequence shown here is derived from an EMBL/GenBank/DDBJ whole genome shotgun (WGS) entry which is preliminary data.</text>
</comment>
<gene>
    <name evidence="4" type="ORF">M569_11879</name>
</gene>
<proteinExistence type="predicted"/>
<dbReference type="InterPro" id="IPR029069">
    <property type="entry name" value="HotDog_dom_sf"/>
</dbReference>
<dbReference type="PANTHER" id="PTHR30272:SF1">
    <property type="entry name" value="3-HYDROXYACYL-[ACYL-CARRIER-PROTEIN] DEHYDRATASE"/>
    <property type="match status" value="1"/>
</dbReference>
<evidence type="ECO:0008006" key="6">
    <source>
        <dbReference type="Google" id="ProtNLM"/>
    </source>
</evidence>
<feature type="non-terminal residue" evidence="4">
    <location>
        <position position="153"/>
    </location>
</feature>
<dbReference type="OrthoDB" id="4155at2759"/>
<evidence type="ECO:0000256" key="2">
    <source>
        <dbReference type="ARBA" id="ARBA00022490"/>
    </source>
</evidence>
<dbReference type="GO" id="GO:0016829">
    <property type="term" value="F:lyase activity"/>
    <property type="evidence" value="ECO:0007669"/>
    <property type="project" value="UniProtKB-KW"/>
</dbReference>
<dbReference type="CDD" id="cd01288">
    <property type="entry name" value="FabZ"/>
    <property type="match status" value="1"/>
</dbReference>
<keyword evidence="2" id="KW-0963">Cytoplasm</keyword>
<dbReference type="Gene3D" id="3.10.129.10">
    <property type="entry name" value="Hotdog Thioesterase"/>
    <property type="match status" value="1"/>
</dbReference>
<reference evidence="4 5" key="1">
    <citation type="journal article" date="2013" name="BMC Genomics">
        <title>The miniature genome of a carnivorous plant Genlisea aurea contains a low number of genes and short non-coding sequences.</title>
        <authorList>
            <person name="Leushkin E.V."/>
            <person name="Sutormin R.A."/>
            <person name="Nabieva E.R."/>
            <person name="Penin A.A."/>
            <person name="Kondrashov A.S."/>
            <person name="Logacheva M.D."/>
        </authorList>
    </citation>
    <scope>NUCLEOTIDE SEQUENCE [LARGE SCALE GENOMIC DNA]</scope>
</reference>
<keyword evidence="3" id="KW-0456">Lyase</keyword>
<dbReference type="FunFam" id="3.10.129.10:FF:000001">
    <property type="entry name" value="3-hydroxyacyl-[acyl-carrier-protein] dehydratase FabZ"/>
    <property type="match status" value="1"/>
</dbReference>
<evidence type="ECO:0000313" key="4">
    <source>
        <dbReference type="EMBL" id="EPS62907.1"/>
    </source>
</evidence>
<name>S8DSY9_9LAMI</name>
<dbReference type="PANTHER" id="PTHR30272">
    <property type="entry name" value="3-HYDROXYACYL-[ACYL-CARRIER-PROTEIN] DEHYDRATASE"/>
    <property type="match status" value="1"/>
</dbReference>
<evidence type="ECO:0000256" key="1">
    <source>
        <dbReference type="ARBA" id="ARBA00004496"/>
    </source>
</evidence>
<evidence type="ECO:0000256" key="3">
    <source>
        <dbReference type="ARBA" id="ARBA00023239"/>
    </source>
</evidence>
<dbReference type="NCBIfam" id="NF000582">
    <property type="entry name" value="PRK00006.1"/>
    <property type="match status" value="1"/>
</dbReference>
<feature type="non-terminal residue" evidence="4">
    <location>
        <position position="1"/>
    </location>
</feature>
<dbReference type="AlphaFoldDB" id="S8DSY9"/>
<comment type="subcellular location">
    <subcellularLocation>
        <location evidence="1">Cytoplasm</location>
    </subcellularLocation>
</comment>
<organism evidence="4 5">
    <name type="scientific">Genlisea aurea</name>
    <dbReference type="NCBI Taxonomy" id="192259"/>
    <lineage>
        <taxon>Eukaryota</taxon>
        <taxon>Viridiplantae</taxon>
        <taxon>Streptophyta</taxon>
        <taxon>Embryophyta</taxon>
        <taxon>Tracheophyta</taxon>
        <taxon>Spermatophyta</taxon>
        <taxon>Magnoliopsida</taxon>
        <taxon>eudicotyledons</taxon>
        <taxon>Gunneridae</taxon>
        <taxon>Pentapetalae</taxon>
        <taxon>asterids</taxon>
        <taxon>lamiids</taxon>
        <taxon>Lamiales</taxon>
        <taxon>Lentibulariaceae</taxon>
        <taxon>Genlisea</taxon>
    </lineage>
</organism>
<keyword evidence="5" id="KW-1185">Reference proteome</keyword>
<sequence length="153" mass="16691">AFPTALGIEEIQEILPHRYPFLFVDRVVELVPGVGVVGIKHLSANDSFIVGHFPQRPVMPAVLIIEAMAQVGAVAVLHPKVGGVRDTLLLTGVEDFKFKRGVFVGDTLVMRIHITTLRKSSLLGMVRCRGEAYVGDQLVCKGQISVALSFKEE</sequence>
<dbReference type="InterPro" id="IPR013114">
    <property type="entry name" value="FabA_FabZ"/>
</dbReference>
<protein>
    <recommendedName>
        <fullName evidence="6">3-hydroxyacyl-[acyl-carrier-protein] dehydratase FabZ</fullName>
    </recommendedName>
</protein>